<dbReference type="GeneID" id="43601856"/>
<evidence type="ECO:0000259" key="10">
    <source>
        <dbReference type="PROSITE" id="PS51675"/>
    </source>
</evidence>
<dbReference type="RefSeq" id="XP_031866273.1">
    <property type="nucleotide sequence ID" value="XM_032017630.1"/>
</dbReference>
<evidence type="ECO:0000256" key="3">
    <source>
        <dbReference type="ARBA" id="ARBA00022603"/>
    </source>
</evidence>
<sequence length="441" mass="49145">MADIEERPSKIRKLSAPENSQDAVMHVEISGKEHHEETAANAQDKTAKSENGDNNEPESTTEKQTGEEPTLSKSQRKKLLKKQAWDAGKDYRKAKRREKHKEKQARKAEARAELDAKIANGEIEVLAPVENTGKKGPSRPIPVPLTLILDCDFDELMLEKEIISLAAQMTRCHSDNKRSPYRSHLVISSWNKRLKERFETVLANTHLAWKGVRFLEQDFEEAAKEMDGVMRGQDGGEIVGALSLKGDEALKGPQNLSQNGELLPASTPSKDPQRPLEITTPPSEDTTAPPTPEASLVYLSSDSPHTLDRLSPNTSYIIGGIVDKNRHKGLCYKRACERGIPTAKLPIGEFMTMQSRTVLTVNHVVEIMLKWLETGDWGEAFLSVIPKRKEAKLRAKKREGESKEAGDEGENKEDEGDEESGDEKDGDEMVSEERPVLIDAE</sequence>
<dbReference type="PANTHER" id="PTHR13563:SF13">
    <property type="entry name" value="TRNA METHYLTRANSFERASE 10 HOMOLOG A"/>
    <property type="match status" value="1"/>
</dbReference>
<comment type="catalytic activity">
    <reaction evidence="8">
        <text>guanosine(9) in tRNA + S-adenosyl-L-methionine = N(1)-methylguanosine(9) in tRNA + S-adenosyl-L-homocysteine + H(+)</text>
        <dbReference type="Rhea" id="RHEA:43156"/>
        <dbReference type="Rhea" id="RHEA-COMP:10367"/>
        <dbReference type="Rhea" id="RHEA-COMP:10368"/>
        <dbReference type="ChEBI" id="CHEBI:15378"/>
        <dbReference type="ChEBI" id="CHEBI:57856"/>
        <dbReference type="ChEBI" id="CHEBI:59789"/>
        <dbReference type="ChEBI" id="CHEBI:73542"/>
        <dbReference type="ChEBI" id="CHEBI:74269"/>
        <dbReference type="EC" id="2.1.1.221"/>
    </reaction>
</comment>
<dbReference type="InterPro" id="IPR038459">
    <property type="entry name" value="MT_TRM10-typ_sf"/>
</dbReference>
<evidence type="ECO:0000256" key="7">
    <source>
        <dbReference type="ARBA" id="ARBA00032166"/>
    </source>
</evidence>
<gene>
    <name evidence="11" type="ORF">BP5553_09007</name>
</gene>
<feature type="compositionally biased region" description="Polar residues" evidence="9">
    <location>
        <begin position="254"/>
        <end position="270"/>
    </location>
</feature>
<dbReference type="Proteomes" id="UP000254866">
    <property type="component" value="Unassembled WGS sequence"/>
</dbReference>
<organism evidence="11 12">
    <name type="scientific">Venustampulla echinocandica</name>
    <dbReference type="NCBI Taxonomy" id="2656787"/>
    <lineage>
        <taxon>Eukaryota</taxon>
        <taxon>Fungi</taxon>
        <taxon>Dikarya</taxon>
        <taxon>Ascomycota</taxon>
        <taxon>Pezizomycotina</taxon>
        <taxon>Leotiomycetes</taxon>
        <taxon>Helotiales</taxon>
        <taxon>Pleuroascaceae</taxon>
        <taxon>Venustampulla</taxon>
    </lineage>
</organism>
<feature type="compositionally biased region" description="Basic residues" evidence="9">
    <location>
        <begin position="92"/>
        <end position="104"/>
    </location>
</feature>
<dbReference type="GO" id="GO:0052905">
    <property type="term" value="F:tRNA (guanosine(9)-N1)-methyltransferase activity"/>
    <property type="evidence" value="ECO:0007669"/>
    <property type="project" value="UniProtKB-EC"/>
</dbReference>
<comment type="caution">
    <text evidence="11">The sequence shown here is derived from an EMBL/GenBank/DDBJ whole genome shotgun (WGS) entry which is preliminary data.</text>
</comment>
<keyword evidence="3" id="KW-0489">Methyltransferase</keyword>
<dbReference type="Gene3D" id="3.40.1280.30">
    <property type="match status" value="1"/>
</dbReference>
<dbReference type="EMBL" id="NPIC01000010">
    <property type="protein sequence ID" value="RDL32551.1"/>
    <property type="molecule type" value="Genomic_DNA"/>
</dbReference>
<dbReference type="EC" id="2.1.1.221" evidence="1"/>
<dbReference type="GO" id="GO:0002939">
    <property type="term" value="P:tRNA N1-guanine methylation"/>
    <property type="evidence" value="ECO:0007669"/>
    <property type="project" value="TreeGrafter"/>
</dbReference>
<keyword evidence="4" id="KW-0808">Transferase</keyword>
<feature type="compositionally biased region" description="Basic and acidic residues" evidence="9">
    <location>
        <begin position="431"/>
        <end position="441"/>
    </location>
</feature>
<dbReference type="InterPro" id="IPR028564">
    <property type="entry name" value="MT_TRM10-typ"/>
</dbReference>
<dbReference type="GO" id="GO:0000049">
    <property type="term" value="F:tRNA binding"/>
    <property type="evidence" value="ECO:0007669"/>
    <property type="project" value="TreeGrafter"/>
</dbReference>
<feature type="region of interest" description="Disordered" evidence="9">
    <location>
        <begin position="391"/>
        <end position="441"/>
    </location>
</feature>
<evidence type="ECO:0000256" key="9">
    <source>
        <dbReference type="SAM" id="MobiDB-lite"/>
    </source>
</evidence>
<accession>A0A370TDP8</accession>
<protein>
    <recommendedName>
        <fullName evidence="2">tRNA (guanine(9)-N1)-methyltransferase</fullName>
        <ecNumber evidence="1">2.1.1.221</ecNumber>
    </recommendedName>
    <alternativeName>
        <fullName evidence="7">tRNA methyltransferase 10</fullName>
    </alternativeName>
    <alternativeName>
        <fullName evidence="6">tRNA(m1G9)-methyltransferase</fullName>
    </alternativeName>
</protein>
<feature type="compositionally biased region" description="Basic and acidic residues" evidence="9">
    <location>
        <begin position="29"/>
        <end position="38"/>
    </location>
</feature>
<feature type="domain" description="SAM-dependent MTase TRM10-type" evidence="10">
    <location>
        <begin position="132"/>
        <end position="392"/>
    </location>
</feature>
<name>A0A370TDP8_9HELO</name>
<dbReference type="STRING" id="2656787.A0A370TDP8"/>
<evidence type="ECO:0000256" key="8">
    <source>
        <dbReference type="ARBA" id="ARBA00048434"/>
    </source>
</evidence>
<dbReference type="OrthoDB" id="278300at2759"/>
<keyword evidence="5" id="KW-0949">S-adenosyl-L-methionine</keyword>
<evidence type="ECO:0000256" key="1">
    <source>
        <dbReference type="ARBA" id="ARBA00012797"/>
    </source>
</evidence>
<dbReference type="InterPro" id="IPR007356">
    <property type="entry name" value="tRNA_m1G_MeTrfase_euk"/>
</dbReference>
<evidence type="ECO:0000256" key="4">
    <source>
        <dbReference type="ARBA" id="ARBA00022679"/>
    </source>
</evidence>
<keyword evidence="12" id="KW-1185">Reference proteome</keyword>
<evidence type="ECO:0000313" key="11">
    <source>
        <dbReference type="EMBL" id="RDL32551.1"/>
    </source>
</evidence>
<feature type="compositionally biased region" description="Acidic residues" evidence="9">
    <location>
        <begin position="407"/>
        <end position="430"/>
    </location>
</feature>
<evidence type="ECO:0000256" key="6">
    <source>
        <dbReference type="ARBA" id="ARBA00031792"/>
    </source>
</evidence>
<dbReference type="GO" id="GO:0005634">
    <property type="term" value="C:nucleus"/>
    <property type="evidence" value="ECO:0007669"/>
    <property type="project" value="TreeGrafter"/>
</dbReference>
<evidence type="ECO:0000256" key="2">
    <source>
        <dbReference type="ARBA" id="ARBA00020451"/>
    </source>
</evidence>
<dbReference type="AlphaFoldDB" id="A0A370TDP8"/>
<reference evidence="11 12" key="1">
    <citation type="journal article" date="2018" name="IMA Fungus">
        <title>IMA Genome-F 9: Draft genome sequence of Annulohypoxylon stygium, Aspergillus mulundensis, Berkeleyomyces basicola (syn. Thielaviopsis basicola), Ceratocystis smalleyi, two Cercospora beticola strains, Coleophoma cylindrospora, Fusarium fracticaudum, Phialophora cf. hyalina, and Morchella septimelata.</title>
        <authorList>
            <person name="Wingfield B.D."/>
            <person name="Bills G.F."/>
            <person name="Dong Y."/>
            <person name="Huang W."/>
            <person name="Nel W.J."/>
            <person name="Swalarsk-Parry B.S."/>
            <person name="Vaghefi N."/>
            <person name="Wilken P.M."/>
            <person name="An Z."/>
            <person name="de Beer Z.W."/>
            <person name="De Vos L."/>
            <person name="Chen L."/>
            <person name="Duong T.A."/>
            <person name="Gao Y."/>
            <person name="Hammerbacher A."/>
            <person name="Kikkert J.R."/>
            <person name="Li Y."/>
            <person name="Li H."/>
            <person name="Li K."/>
            <person name="Li Q."/>
            <person name="Liu X."/>
            <person name="Ma X."/>
            <person name="Naidoo K."/>
            <person name="Pethybridge S.J."/>
            <person name="Sun J."/>
            <person name="Steenkamp E.T."/>
            <person name="van der Nest M.A."/>
            <person name="van Wyk S."/>
            <person name="Wingfield M.J."/>
            <person name="Xiong C."/>
            <person name="Yue Q."/>
            <person name="Zhang X."/>
        </authorList>
    </citation>
    <scope>NUCLEOTIDE SEQUENCE [LARGE SCALE GENOMIC DNA]</scope>
    <source>
        <strain evidence="11 12">BP 5553</strain>
    </source>
</reference>
<feature type="region of interest" description="Disordered" evidence="9">
    <location>
        <begin position="1"/>
        <end position="111"/>
    </location>
</feature>
<dbReference type="PANTHER" id="PTHR13563">
    <property type="entry name" value="TRNA (GUANINE-9-) METHYLTRANSFERASE"/>
    <property type="match status" value="1"/>
</dbReference>
<evidence type="ECO:0000256" key="5">
    <source>
        <dbReference type="ARBA" id="ARBA00022691"/>
    </source>
</evidence>
<proteinExistence type="predicted"/>
<feature type="region of interest" description="Disordered" evidence="9">
    <location>
        <begin position="249"/>
        <end position="294"/>
    </location>
</feature>
<dbReference type="PROSITE" id="PS51675">
    <property type="entry name" value="SAM_MT_TRM10"/>
    <property type="match status" value="1"/>
</dbReference>
<evidence type="ECO:0000313" key="12">
    <source>
        <dbReference type="Proteomes" id="UP000254866"/>
    </source>
</evidence>
<dbReference type="CDD" id="cd18089">
    <property type="entry name" value="SPOUT_Trm10-like"/>
    <property type="match status" value="1"/>
</dbReference>